<organism evidence="1 2">
    <name type="scientific">Dipteronia sinensis</name>
    <dbReference type="NCBI Taxonomy" id="43782"/>
    <lineage>
        <taxon>Eukaryota</taxon>
        <taxon>Viridiplantae</taxon>
        <taxon>Streptophyta</taxon>
        <taxon>Embryophyta</taxon>
        <taxon>Tracheophyta</taxon>
        <taxon>Spermatophyta</taxon>
        <taxon>Magnoliopsida</taxon>
        <taxon>eudicotyledons</taxon>
        <taxon>Gunneridae</taxon>
        <taxon>Pentapetalae</taxon>
        <taxon>rosids</taxon>
        <taxon>malvids</taxon>
        <taxon>Sapindales</taxon>
        <taxon>Sapindaceae</taxon>
        <taxon>Hippocastanoideae</taxon>
        <taxon>Acereae</taxon>
        <taxon>Dipteronia</taxon>
    </lineage>
</organism>
<evidence type="ECO:0000313" key="2">
    <source>
        <dbReference type="Proteomes" id="UP001281410"/>
    </source>
</evidence>
<keyword evidence="2" id="KW-1185">Reference proteome</keyword>
<gene>
    <name evidence="1" type="ORF">Dsin_021159</name>
</gene>
<sequence>MERGSSWRVGCGRSLYIYKDRWIPRPLTFKVASSPVLGEWATMDSLKLPSGDWNAVLIKNSFFIEEAKAILRLPSCASYLDDSLFWHFDKSGIFPVKSGYWLARNSFPNPSCSGLNPTE</sequence>
<evidence type="ECO:0000313" key="1">
    <source>
        <dbReference type="EMBL" id="KAK3207113.1"/>
    </source>
</evidence>
<comment type="caution">
    <text evidence="1">The sequence shown here is derived from an EMBL/GenBank/DDBJ whole genome shotgun (WGS) entry which is preliminary data.</text>
</comment>
<accession>A0AAE0ABR6</accession>
<protein>
    <submittedName>
        <fullName evidence="1">Uncharacterized protein</fullName>
    </submittedName>
</protein>
<dbReference type="EMBL" id="JANJYJ010000006">
    <property type="protein sequence ID" value="KAK3207113.1"/>
    <property type="molecule type" value="Genomic_DNA"/>
</dbReference>
<dbReference type="Proteomes" id="UP001281410">
    <property type="component" value="Unassembled WGS sequence"/>
</dbReference>
<name>A0AAE0ABR6_9ROSI</name>
<reference evidence="1" key="1">
    <citation type="journal article" date="2023" name="Plant J.">
        <title>Genome sequences and population genomics provide insights into the demographic history, inbreeding, and mutation load of two 'living fossil' tree species of Dipteronia.</title>
        <authorList>
            <person name="Feng Y."/>
            <person name="Comes H.P."/>
            <person name="Chen J."/>
            <person name="Zhu S."/>
            <person name="Lu R."/>
            <person name="Zhang X."/>
            <person name="Li P."/>
            <person name="Qiu J."/>
            <person name="Olsen K.M."/>
            <person name="Qiu Y."/>
        </authorList>
    </citation>
    <scope>NUCLEOTIDE SEQUENCE</scope>
    <source>
        <strain evidence="1">NBL</strain>
    </source>
</reference>
<dbReference type="AlphaFoldDB" id="A0AAE0ABR6"/>
<proteinExistence type="predicted"/>